<dbReference type="OrthoDB" id="6980330at2"/>
<feature type="transmembrane region" description="Helical" evidence="1">
    <location>
        <begin position="34"/>
        <end position="53"/>
    </location>
</feature>
<evidence type="ECO:0000256" key="1">
    <source>
        <dbReference type="SAM" id="Phobius"/>
    </source>
</evidence>
<reference evidence="2 5" key="1">
    <citation type="submission" date="2015-01" db="EMBL/GenBank/DDBJ databases">
        <title>Genome Sequence of Pseudomonas antarctica CMS 35.</title>
        <authorList>
            <person name="Voget S."/>
            <person name="Chow J."/>
            <person name="Daniel R."/>
            <person name="Streit W."/>
        </authorList>
    </citation>
    <scope>NUCLEOTIDE SEQUENCE [LARGE SCALE GENOMIC DNA]</scope>
    <source>
        <strain evidence="2 5">CMS 35</strain>
    </source>
</reference>
<name>A0A1H0AT99_9PSED</name>
<dbReference type="EMBL" id="JXDI01000002">
    <property type="protein sequence ID" value="KAF2407491.1"/>
    <property type="molecule type" value="Genomic_DNA"/>
</dbReference>
<keyword evidence="1" id="KW-0812">Transmembrane</keyword>
<keyword evidence="1" id="KW-0472">Membrane</keyword>
<accession>A0A1H0AT99</accession>
<gene>
    <name evidence="2" type="ORF">PSAN_44200</name>
    <name evidence="3" type="ORF">SAMN04490179_3874</name>
</gene>
<reference evidence="3 4" key="2">
    <citation type="submission" date="2016-10" db="EMBL/GenBank/DDBJ databases">
        <authorList>
            <person name="de Groot N.N."/>
        </authorList>
    </citation>
    <scope>NUCLEOTIDE SEQUENCE [LARGE SCALE GENOMIC DNA]</scope>
    <source>
        <strain evidence="3 4">BS2772</strain>
    </source>
</reference>
<organism evidence="3 4">
    <name type="scientific">Pseudomonas antarctica</name>
    <dbReference type="NCBI Taxonomy" id="219572"/>
    <lineage>
        <taxon>Bacteria</taxon>
        <taxon>Pseudomonadati</taxon>
        <taxon>Pseudomonadota</taxon>
        <taxon>Gammaproteobacteria</taxon>
        <taxon>Pseudomonadales</taxon>
        <taxon>Pseudomonadaceae</taxon>
        <taxon>Pseudomonas</taxon>
    </lineage>
</organism>
<sequence length="55" mass="6444">MRVIKLLLLSLLLPFGCDLDFTYQKPRRVFTRRFVALCVVVAVFELLILNAIYNK</sequence>
<dbReference type="RefSeq" id="WP_156795348.1">
    <property type="nucleotide sequence ID" value="NZ_JXDI01000002.1"/>
</dbReference>
<proteinExistence type="predicted"/>
<protein>
    <submittedName>
        <fullName evidence="3">Uncharacterized protein</fullName>
    </submittedName>
</protein>
<evidence type="ECO:0000313" key="2">
    <source>
        <dbReference type="EMBL" id="KAF2407491.1"/>
    </source>
</evidence>
<keyword evidence="1" id="KW-1133">Transmembrane helix</keyword>
<dbReference type="EMBL" id="LT629704">
    <property type="protein sequence ID" value="SDN36677.1"/>
    <property type="molecule type" value="Genomic_DNA"/>
</dbReference>
<keyword evidence="5" id="KW-1185">Reference proteome</keyword>
<dbReference type="AlphaFoldDB" id="A0A1H0AT99"/>
<evidence type="ECO:0000313" key="3">
    <source>
        <dbReference type="EMBL" id="SDN36677.1"/>
    </source>
</evidence>
<dbReference type="Proteomes" id="UP000182470">
    <property type="component" value="Chromosome I"/>
</dbReference>
<dbReference type="Proteomes" id="UP000748067">
    <property type="component" value="Unassembled WGS sequence"/>
</dbReference>
<evidence type="ECO:0000313" key="5">
    <source>
        <dbReference type="Proteomes" id="UP000748067"/>
    </source>
</evidence>
<evidence type="ECO:0000313" key="4">
    <source>
        <dbReference type="Proteomes" id="UP000182470"/>
    </source>
</evidence>